<accession>A0A2K1QN23</accession>
<evidence type="ECO:0000256" key="3">
    <source>
        <dbReference type="ARBA" id="ARBA00023274"/>
    </source>
</evidence>
<dbReference type="GO" id="GO:0005762">
    <property type="term" value="C:mitochondrial large ribosomal subunit"/>
    <property type="evidence" value="ECO:0007669"/>
    <property type="project" value="TreeGrafter"/>
</dbReference>
<protein>
    <submittedName>
        <fullName evidence="5">Ribosomal protein L19</fullName>
    </submittedName>
</protein>
<dbReference type="Pfam" id="PF01245">
    <property type="entry name" value="Ribosomal_L19"/>
    <property type="match status" value="1"/>
</dbReference>
<organism evidence="5 6">
    <name type="scientific">Sphaceloma murrayae</name>
    <dbReference type="NCBI Taxonomy" id="2082308"/>
    <lineage>
        <taxon>Eukaryota</taxon>
        <taxon>Fungi</taxon>
        <taxon>Dikarya</taxon>
        <taxon>Ascomycota</taxon>
        <taxon>Pezizomycotina</taxon>
        <taxon>Dothideomycetes</taxon>
        <taxon>Dothideomycetidae</taxon>
        <taxon>Myriangiales</taxon>
        <taxon>Elsinoaceae</taxon>
        <taxon>Sphaceloma</taxon>
    </lineage>
</organism>
<dbReference type="STRING" id="2082308.A0A2K1QN23"/>
<dbReference type="GO" id="GO:0006412">
    <property type="term" value="P:translation"/>
    <property type="evidence" value="ECO:0007669"/>
    <property type="project" value="InterPro"/>
</dbReference>
<dbReference type="EMBL" id="NKHZ01000057">
    <property type="protein sequence ID" value="PNS16526.1"/>
    <property type="molecule type" value="Genomic_DNA"/>
</dbReference>
<dbReference type="PANTHER" id="PTHR15680">
    <property type="entry name" value="RIBOSOMAL PROTEIN L19"/>
    <property type="match status" value="1"/>
</dbReference>
<evidence type="ECO:0000313" key="6">
    <source>
        <dbReference type="Proteomes" id="UP000243797"/>
    </source>
</evidence>
<dbReference type="InterPro" id="IPR038657">
    <property type="entry name" value="Ribosomal_bL19_sf"/>
</dbReference>
<feature type="region of interest" description="Disordered" evidence="4">
    <location>
        <begin position="24"/>
        <end position="46"/>
    </location>
</feature>
<sequence>MATQTPIRPLASLKQAFRQARLEKQISRRSYATATEPPYPRPQDFHPGNIYRGHRESAAQFRPLPTPRAAIPVKTLCPDPISTITASQLRVLDPSGQRTRLFSPDNPERINPGDVVLVRMANSDPVSGVCINIRRRNPIDTAILLRNQLTRVGVEMWVKVYSPSVTGIEVVQRKEKRARRARLYYMRNPKHDVGSVEGLVRGYLRQRQGVSTGQKGKFKGKKVKKT</sequence>
<name>A0A2K1QN23_9PEZI</name>
<gene>
    <name evidence="5" type="ORF">CAC42_260</name>
</gene>
<dbReference type="InterPro" id="IPR008991">
    <property type="entry name" value="Translation_prot_SH3-like_sf"/>
</dbReference>
<evidence type="ECO:0000313" key="5">
    <source>
        <dbReference type="EMBL" id="PNS16526.1"/>
    </source>
</evidence>
<dbReference type="AlphaFoldDB" id="A0A2K1QN23"/>
<dbReference type="OrthoDB" id="432645at2759"/>
<keyword evidence="6" id="KW-1185">Reference proteome</keyword>
<evidence type="ECO:0000256" key="4">
    <source>
        <dbReference type="SAM" id="MobiDB-lite"/>
    </source>
</evidence>
<dbReference type="GO" id="GO:0003735">
    <property type="term" value="F:structural constituent of ribosome"/>
    <property type="evidence" value="ECO:0007669"/>
    <property type="project" value="InterPro"/>
</dbReference>
<dbReference type="Gene3D" id="2.30.30.790">
    <property type="match status" value="1"/>
</dbReference>
<proteinExistence type="inferred from homology"/>
<dbReference type="FunFam" id="2.30.30.790:FF:000007">
    <property type="entry name" value="Mitochondrial ribosomal protein, putative"/>
    <property type="match status" value="1"/>
</dbReference>
<evidence type="ECO:0000256" key="2">
    <source>
        <dbReference type="ARBA" id="ARBA00022980"/>
    </source>
</evidence>
<keyword evidence="3" id="KW-0687">Ribonucleoprotein</keyword>
<comment type="caution">
    <text evidence="5">The sequence shown here is derived from an EMBL/GenBank/DDBJ whole genome shotgun (WGS) entry which is preliminary data.</text>
</comment>
<dbReference type="SUPFAM" id="SSF50104">
    <property type="entry name" value="Translation proteins SH3-like domain"/>
    <property type="match status" value="1"/>
</dbReference>
<reference evidence="5 6" key="1">
    <citation type="submission" date="2017-06" db="EMBL/GenBank/DDBJ databases">
        <title>Draft genome sequence of a variant of Elsinoe murrayae.</title>
        <authorList>
            <person name="Cheng Q."/>
        </authorList>
    </citation>
    <scope>NUCLEOTIDE SEQUENCE [LARGE SCALE GENOMIC DNA]</scope>
    <source>
        <strain evidence="5 6">CQ-2017a</strain>
    </source>
</reference>
<dbReference type="PANTHER" id="PTHR15680:SF9">
    <property type="entry name" value="LARGE RIBOSOMAL SUBUNIT PROTEIN BL19M"/>
    <property type="match status" value="1"/>
</dbReference>
<evidence type="ECO:0000256" key="1">
    <source>
        <dbReference type="ARBA" id="ARBA00005781"/>
    </source>
</evidence>
<dbReference type="FunCoup" id="A0A2K1QN23">
    <property type="interactions" value="216"/>
</dbReference>
<comment type="similarity">
    <text evidence="1">Belongs to the bacterial ribosomal protein bL19 family.</text>
</comment>
<dbReference type="Proteomes" id="UP000243797">
    <property type="component" value="Unassembled WGS sequence"/>
</dbReference>
<dbReference type="InterPro" id="IPR001857">
    <property type="entry name" value="Ribosomal_bL19"/>
</dbReference>
<dbReference type="InParanoid" id="A0A2K1QN23"/>
<keyword evidence="2 5" id="KW-0689">Ribosomal protein</keyword>